<organism evidence="2 3">
    <name type="scientific">Cyphellophora europaea (strain CBS 101466)</name>
    <name type="common">Phialophora europaea</name>
    <dbReference type="NCBI Taxonomy" id="1220924"/>
    <lineage>
        <taxon>Eukaryota</taxon>
        <taxon>Fungi</taxon>
        <taxon>Dikarya</taxon>
        <taxon>Ascomycota</taxon>
        <taxon>Pezizomycotina</taxon>
        <taxon>Eurotiomycetes</taxon>
        <taxon>Chaetothyriomycetidae</taxon>
        <taxon>Chaetothyriales</taxon>
        <taxon>Cyphellophoraceae</taxon>
        <taxon>Cyphellophora</taxon>
    </lineage>
</organism>
<dbReference type="RefSeq" id="XP_008720889.1">
    <property type="nucleotide sequence ID" value="XM_008722667.1"/>
</dbReference>
<gene>
    <name evidence="2" type="ORF">HMPREF1541_08348</name>
</gene>
<dbReference type="PANTHER" id="PTHR43591">
    <property type="entry name" value="METHYLTRANSFERASE"/>
    <property type="match status" value="1"/>
</dbReference>
<keyword evidence="3" id="KW-1185">Reference proteome</keyword>
<dbReference type="eggNOG" id="ENOG502QSKG">
    <property type="taxonomic scope" value="Eukaryota"/>
</dbReference>
<dbReference type="HOGENOM" id="CLU_010595_1_2_1"/>
<evidence type="ECO:0008006" key="4">
    <source>
        <dbReference type="Google" id="ProtNLM"/>
    </source>
</evidence>
<dbReference type="EMBL" id="KB822724">
    <property type="protein sequence ID" value="ETN37357.1"/>
    <property type="molecule type" value="Genomic_DNA"/>
</dbReference>
<dbReference type="STRING" id="1220924.W2RLK8"/>
<evidence type="ECO:0000256" key="1">
    <source>
        <dbReference type="SAM" id="MobiDB-lite"/>
    </source>
</evidence>
<dbReference type="PANTHER" id="PTHR43591:SF31">
    <property type="entry name" value="LAEA-LIKE, PUTATIVE (AFU_ORTHOLOGUE AFUA_8G01930)-RELATED"/>
    <property type="match status" value="1"/>
</dbReference>
<evidence type="ECO:0000313" key="2">
    <source>
        <dbReference type="EMBL" id="ETN37357.1"/>
    </source>
</evidence>
<dbReference type="VEuPathDB" id="FungiDB:HMPREF1541_08348"/>
<dbReference type="CDD" id="cd02440">
    <property type="entry name" value="AdoMet_MTases"/>
    <property type="match status" value="1"/>
</dbReference>
<dbReference type="Proteomes" id="UP000030752">
    <property type="component" value="Unassembled WGS sequence"/>
</dbReference>
<dbReference type="InterPro" id="IPR029063">
    <property type="entry name" value="SAM-dependent_MTases_sf"/>
</dbReference>
<dbReference type="InParanoid" id="W2RLK8"/>
<feature type="region of interest" description="Disordered" evidence="1">
    <location>
        <begin position="1"/>
        <end position="24"/>
    </location>
</feature>
<dbReference type="AlphaFoldDB" id="W2RLK8"/>
<proteinExistence type="predicted"/>
<dbReference type="GO" id="GO:0008168">
    <property type="term" value="F:methyltransferase activity"/>
    <property type="evidence" value="ECO:0007669"/>
    <property type="project" value="TreeGrafter"/>
</dbReference>
<sequence>MDAEFRHDQQHLEADTSDTDSALGDDISAYTQSLRSSLLESVRENGRGYHRYLTSSGKDYVMPEDEEEQDRLDLQHHIFEKTFHGKLLLAPVVQDQVHEVLDLGTGTGAWAIDYADENPESMVTGTDLSPIQPSLVPPNCKFVVDDFEKPWLFKQKFDVVHGRVLASSVSSFPALFQRAFDALHPGGWIEMQDICLPLGSDDGTLSPDCAHARWVEYFMESLEKGLGRSWAWAANYKQWLEEAGFEDVQQFIFKWPINTWPKDPRMKEIGGLNLVNCSSGLEGFSLRLFMGVLGMSREEVEVFLAEVRKDMMNRKIHAYWPMCVQFLCAELGS</sequence>
<reference evidence="2 3" key="1">
    <citation type="submission" date="2013-03" db="EMBL/GenBank/DDBJ databases">
        <title>The Genome Sequence of Phialophora europaea CBS 101466.</title>
        <authorList>
            <consortium name="The Broad Institute Genomics Platform"/>
            <person name="Cuomo C."/>
            <person name="de Hoog S."/>
            <person name="Gorbushina A."/>
            <person name="Walker B."/>
            <person name="Young S.K."/>
            <person name="Zeng Q."/>
            <person name="Gargeya S."/>
            <person name="Fitzgerald M."/>
            <person name="Haas B."/>
            <person name="Abouelleil A."/>
            <person name="Allen A.W."/>
            <person name="Alvarado L."/>
            <person name="Arachchi H.M."/>
            <person name="Berlin A.M."/>
            <person name="Chapman S.B."/>
            <person name="Gainer-Dewar J."/>
            <person name="Goldberg J."/>
            <person name="Griggs A."/>
            <person name="Gujja S."/>
            <person name="Hansen M."/>
            <person name="Howarth C."/>
            <person name="Imamovic A."/>
            <person name="Ireland A."/>
            <person name="Larimer J."/>
            <person name="McCowan C."/>
            <person name="Murphy C."/>
            <person name="Pearson M."/>
            <person name="Poon T.W."/>
            <person name="Priest M."/>
            <person name="Roberts A."/>
            <person name="Saif S."/>
            <person name="Shea T."/>
            <person name="Sisk P."/>
            <person name="Sykes S."/>
            <person name="Wortman J."/>
            <person name="Nusbaum C."/>
            <person name="Birren B."/>
        </authorList>
    </citation>
    <scope>NUCLEOTIDE SEQUENCE [LARGE SCALE GENOMIC DNA]</scope>
    <source>
        <strain evidence="2 3">CBS 101466</strain>
    </source>
</reference>
<evidence type="ECO:0000313" key="3">
    <source>
        <dbReference type="Proteomes" id="UP000030752"/>
    </source>
</evidence>
<dbReference type="OrthoDB" id="2013972at2759"/>
<dbReference type="Gene3D" id="3.40.50.150">
    <property type="entry name" value="Vaccinia Virus protein VP39"/>
    <property type="match status" value="1"/>
</dbReference>
<dbReference type="GeneID" id="19975687"/>
<name>W2RLK8_CYPE1</name>
<dbReference type="Pfam" id="PF13489">
    <property type="entry name" value="Methyltransf_23"/>
    <property type="match status" value="1"/>
</dbReference>
<accession>W2RLK8</accession>
<protein>
    <recommendedName>
        <fullName evidence="4">Methyltransferase domain-containing protein</fullName>
    </recommendedName>
</protein>
<dbReference type="SUPFAM" id="SSF53335">
    <property type="entry name" value="S-adenosyl-L-methionine-dependent methyltransferases"/>
    <property type="match status" value="1"/>
</dbReference>
<feature type="compositionally biased region" description="Basic and acidic residues" evidence="1">
    <location>
        <begin position="1"/>
        <end position="14"/>
    </location>
</feature>